<dbReference type="SUPFAM" id="SSF48695">
    <property type="entry name" value="Multiheme cytochromes"/>
    <property type="match status" value="1"/>
</dbReference>
<accession>A0A845V9J3</accession>
<dbReference type="AlphaFoldDB" id="A0A845V9J3"/>
<keyword evidence="5" id="KW-1185">Reference proteome</keyword>
<gene>
    <name evidence="4" type="ORF">G3I74_13845</name>
</gene>
<organism evidence="4 5">
    <name type="scientific">Wenzhouxiangella limi</name>
    <dbReference type="NCBI Taxonomy" id="2707351"/>
    <lineage>
        <taxon>Bacteria</taxon>
        <taxon>Pseudomonadati</taxon>
        <taxon>Pseudomonadota</taxon>
        <taxon>Gammaproteobacteria</taxon>
        <taxon>Chromatiales</taxon>
        <taxon>Wenzhouxiangellaceae</taxon>
        <taxon>Wenzhouxiangella</taxon>
    </lineage>
</organism>
<dbReference type="Pfam" id="PF13435">
    <property type="entry name" value="Cytochrome_C554"/>
    <property type="match status" value="1"/>
</dbReference>
<protein>
    <submittedName>
        <fullName evidence="4">Beta-ketoacyl-ACP synthase</fullName>
    </submittedName>
</protein>
<evidence type="ECO:0000256" key="1">
    <source>
        <dbReference type="ARBA" id="ARBA00022729"/>
    </source>
</evidence>
<evidence type="ECO:0000256" key="2">
    <source>
        <dbReference type="SAM" id="SignalP"/>
    </source>
</evidence>
<keyword evidence="1 2" id="KW-0732">Signal</keyword>
<reference evidence="4 5" key="1">
    <citation type="submission" date="2020-02" db="EMBL/GenBank/DDBJ databases">
        <authorList>
            <person name="Zhang X.-Y."/>
        </authorList>
    </citation>
    <scope>NUCLEOTIDE SEQUENCE [LARGE SCALE GENOMIC DNA]</scope>
    <source>
        <strain evidence="4 5">C33</strain>
    </source>
</reference>
<dbReference type="PANTHER" id="PTHR35038:SF8">
    <property type="entry name" value="C-TYPE POLYHEME CYTOCHROME OMCC"/>
    <property type="match status" value="1"/>
</dbReference>
<dbReference type="InterPro" id="IPR023155">
    <property type="entry name" value="Cyt_c-552/4"/>
</dbReference>
<name>A0A845V9J3_9GAMM</name>
<feature type="signal peptide" evidence="2">
    <location>
        <begin position="1"/>
        <end position="20"/>
    </location>
</feature>
<feature type="chain" id="PRO_5032979997" evidence="2">
    <location>
        <begin position="21"/>
        <end position="447"/>
    </location>
</feature>
<dbReference type="InterPro" id="IPR051829">
    <property type="entry name" value="Multiheme_Cytochr_ET"/>
</dbReference>
<evidence type="ECO:0000259" key="3">
    <source>
        <dbReference type="Pfam" id="PF13435"/>
    </source>
</evidence>
<dbReference type="PANTHER" id="PTHR35038">
    <property type="entry name" value="DISSIMILATORY SULFITE REDUCTASE SIRA"/>
    <property type="match status" value="1"/>
</dbReference>
<proteinExistence type="predicted"/>
<dbReference type="EMBL" id="JAAGSC010000044">
    <property type="protein sequence ID" value="NDY96811.1"/>
    <property type="molecule type" value="Genomic_DNA"/>
</dbReference>
<dbReference type="Proteomes" id="UP000484885">
    <property type="component" value="Unassembled WGS sequence"/>
</dbReference>
<sequence>MIHQMIVLAMLACLATFAAAQNEDPGDLTQIKTLSIDRGLTEAGKNCVTCHAKVSPNTTNDWRHSRHGHVGVSCIDCHAVPADSETAILHDEVFDMSDYDASMLEDEVHISVLVPPSTCARCHAVEHEQFTESGHYRSYHQIVPKDNLHALTDVHEGQNHPELAGAPNETGCMQCHGTEIKLDEDGRPTPETWPNAGMGNVYPSGSTGNCTACHSRHRFSIAEARKPFACAECHLGPDHPNIEIFEASKHGHIYNTRNDEEWNWDVAPGAWEVGDFRGPVCSTCHMAGIGELKTTHNISERLYWVSWAQRSSVRDSDDPMSPILGDGPAGRDKMEQVCSACHSSLHTDSFFQQADKAVRLYNQAYYDPAKEMRDELEEKGLLKDNPWGDDFQLTFYHMWHHQGRRARMGALHGAADYAHWHGFFELMQDIYELEEIYEQRIETGEIE</sequence>
<comment type="caution">
    <text evidence="4">The sequence shown here is derived from an EMBL/GenBank/DDBJ whole genome shotgun (WGS) entry which is preliminary data.</text>
</comment>
<feature type="domain" description="Cytochrome c-552/4" evidence="3">
    <location>
        <begin position="118"/>
        <end position="184"/>
    </location>
</feature>
<evidence type="ECO:0000313" key="4">
    <source>
        <dbReference type="EMBL" id="NDY96811.1"/>
    </source>
</evidence>
<dbReference type="Gene3D" id="1.20.850.10">
    <property type="entry name" value="Hydroxylamine Oxidoreductase, Chain A, domain 2"/>
    <property type="match status" value="1"/>
</dbReference>
<dbReference type="InterPro" id="IPR036280">
    <property type="entry name" value="Multihaem_cyt_sf"/>
</dbReference>
<evidence type="ECO:0000313" key="5">
    <source>
        <dbReference type="Proteomes" id="UP000484885"/>
    </source>
</evidence>
<dbReference type="Gene3D" id="1.10.780.10">
    <property type="entry name" value="Hydroxylamine Oxidoreductase, Chain A, domain 1"/>
    <property type="match status" value="1"/>
</dbReference>
<dbReference type="Pfam" id="PF13447">
    <property type="entry name" value="Multi-haem_cyto"/>
    <property type="match status" value="1"/>
</dbReference>